<dbReference type="InterPro" id="IPR014729">
    <property type="entry name" value="Rossmann-like_a/b/a_fold"/>
</dbReference>
<proteinExistence type="inferred from homology"/>
<dbReference type="SUPFAM" id="SSF52374">
    <property type="entry name" value="Nucleotidylyl transferase"/>
    <property type="match status" value="1"/>
</dbReference>
<evidence type="ECO:0000256" key="3">
    <source>
        <dbReference type="HAMAP-Rule" id="MF_01539"/>
    </source>
</evidence>
<comment type="function">
    <text evidence="3">Catalyzes the formation of N(4)-acetylcytidine (ac(4)C) at the wobble position of elongator tRNA(Met), using acetate and ATP as substrates. First activates an acetate ion to form acetyladenylate (Ac-AMP) and then transfers the acetyl group to tRNA to form ac(4)C34.</text>
</comment>
<dbReference type="EC" id="6.3.4.-" evidence="3"/>
<dbReference type="HAMAP" id="MF_01539">
    <property type="entry name" value="TmcAL"/>
    <property type="match status" value="1"/>
</dbReference>
<keyword evidence="3" id="KW-0820">tRNA-binding</keyword>
<dbReference type="InterPro" id="IPR008513">
    <property type="entry name" value="tRNA(Met)_cyd_acetate_ligase"/>
</dbReference>
<keyword evidence="2 3" id="KW-0819">tRNA processing</keyword>
<dbReference type="Pfam" id="PF05636">
    <property type="entry name" value="HIGH_NTase1"/>
    <property type="match status" value="1"/>
</dbReference>
<feature type="binding site" evidence="3">
    <location>
        <position position="101"/>
    </location>
    <ligand>
        <name>ATP</name>
        <dbReference type="ChEBI" id="CHEBI:30616"/>
    </ligand>
</feature>
<protein>
    <recommendedName>
        <fullName evidence="3">tRNA(Met) cytidine acetate ligase</fullName>
        <ecNumber evidence="3">6.3.4.-</ecNumber>
    </recommendedName>
</protein>
<dbReference type="PANTHER" id="PTHR37825:SF1">
    <property type="entry name" value="TRNA(MET) CYTIDINE ACETATE LIGASE"/>
    <property type="match status" value="1"/>
</dbReference>
<evidence type="ECO:0000256" key="1">
    <source>
        <dbReference type="ARBA" id="ARBA00022598"/>
    </source>
</evidence>
<comment type="catalytic activity">
    <reaction evidence="3">
        <text>cytidine(34) in elongator tRNA(Met) + acetate + ATP = N(4)-acetylcytidine(34) in elongator tRNA(Met) + AMP + diphosphate</text>
        <dbReference type="Rhea" id="RHEA:58144"/>
        <dbReference type="Rhea" id="RHEA-COMP:10693"/>
        <dbReference type="Rhea" id="RHEA-COMP:10694"/>
        <dbReference type="ChEBI" id="CHEBI:30089"/>
        <dbReference type="ChEBI" id="CHEBI:30616"/>
        <dbReference type="ChEBI" id="CHEBI:33019"/>
        <dbReference type="ChEBI" id="CHEBI:74900"/>
        <dbReference type="ChEBI" id="CHEBI:82748"/>
        <dbReference type="ChEBI" id="CHEBI:456215"/>
    </reaction>
</comment>
<dbReference type="Gene3D" id="3.40.50.620">
    <property type="entry name" value="HUPs"/>
    <property type="match status" value="1"/>
</dbReference>
<keyword evidence="5" id="KW-1185">Reference proteome</keyword>
<feature type="binding site" evidence="3">
    <location>
        <begin position="7"/>
        <end position="20"/>
    </location>
    <ligand>
        <name>ATP</name>
        <dbReference type="ChEBI" id="CHEBI:30616"/>
    </ligand>
</feature>
<gene>
    <name evidence="3" type="primary">tmcAL</name>
    <name evidence="4" type="ORF">ABID49_001762</name>
</gene>
<keyword evidence="3" id="KW-0547">Nucleotide-binding</keyword>
<evidence type="ECO:0000256" key="2">
    <source>
        <dbReference type="ARBA" id="ARBA00022694"/>
    </source>
</evidence>
<sequence length="404" mass="44089">MKAAGVVVEYNPLHNGHIHHLNETRAASGADVLIAVMSGNFLQRGEPAFMDKWTRAEAALRSGADLVFELPYRFATAQASEFAEGAITLLAASGCSAFCFGSEEGDIKAFERTAELITGNRSGYDAEVKRLVRSGISYPAALSGAYSSLSEKLPSGVRIADLTKPNNILGFHYVQAARSLGTGMEALTVKRTGTGHHDLGADRTTGIMSATGIRRSILSEGNTGAVEAAVPSATLAAFRNWKESGRPFGSWELFWPLLRYNIIREGPDKLSHAAEMAEGFENRVFRATLEAGSFPAFMERVKTKRYTWTRIQRSLTHILCGMDWEEFRSLRNPSYLRLLGMTGTGRKYLGERKKSLGLPLITRAAASGDPLLKADIRASDIYWLGIGGKPPGTDFRTPPILIRE</sequence>
<evidence type="ECO:0000313" key="5">
    <source>
        <dbReference type="Proteomes" id="UP001549099"/>
    </source>
</evidence>
<dbReference type="RefSeq" id="WP_354197387.1">
    <property type="nucleotide sequence ID" value="NZ_JBEPLW010000012.1"/>
</dbReference>
<keyword evidence="3" id="KW-0963">Cytoplasm</keyword>
<dbReference type="EMBL" id="JBEPLW010000012">
    <property type="protein sequence ID" value="MET3575856.1"/>
    <property type="molecule type" value="Genomic_DNA"/>
</dbReference>
<dbReference type="PANTHER" id="PTHR37825">
    <property type="entry name" value="TRNA(MET) CYTIDINE ACETATE LIGASE"/>
    <property type="match status" value="1"/>
</dbReference>
<feature type="binding site" evidence="3">
    <location>
        <position position="191"/>
    </location>
    <ligand>
        <name>ATP</name>
        <dbReference type="ChEBI" id="CHEBI:30616"/>
    </ligand>
</feature>
<dbReference type="Proteomes" id="UP001549099">
    <property type="component" value="Unassembled WGS sequence"/>
</dbReference>
<reference evidence="4 5" key="1">
    <citation type="submission" date="2024-06" db="EMBL/GenBank/DDBJ databases">
        <title>Genomic Encyclopedia of Type Strains, Phase IV (KMG-IV): sequencing the most valuable type-strain genomes for metagenomic binning, comparative biology and taxonomic classification.</title>
        <authorList>
            <person name="Goeker M."/>
        </authorList>
    </citation>
    <scope>NUCLEOTIDE SEQUENCE [LARGE SCALE GENOMIC DNA]</scope>
    <source>
        <strain evidence="4 5">DSM 26128</strain>
    </source>
</reference>
<accession>A0ABV2GC50</accession>
<keyword evidence="1 3" id="KW-0436">Ligase</keyword>
<evidence type="ECO:0000313" key="4">
    <source>
        <dbReference type="EMBL" id="MET3575856.1"/>
    </source>
</evidence>
<organism evidence="4 5">
    <name type="scientific">Bhargavaea ullalensis</name>
    <dbReference type="NCBI Taxonomy" id="1265685"/>
    <lineage>
        <taxon>Bacteria</taxon>
        <taxon>Bacillati</taxon>
        <taxon>Bacillota</taxon>
        <taxon>Bacilli</taxon>
        <taxon>Bacillales</taxon>
        <taxon>Caryophanaceae</taxon>
        <taxon>Bhargavaea</taxon>
    </lineage>
</organism>
<feature type="binding site" evidence="3">
    <location>
        <position position="166"/>
    </location>
    <ligand>
        <name>ATP</name>
        <dbReference type="ChEBI" id="CHEBI:30616"/>
    </ligand>
</feature>
<dbReference type="NCBIfam" id="NF010191">
    <property type="entry name" value="PRK13670.1"/>
    <property type="match status" value="1"/>
</dbReference>
<name>A0ABV2GC50_9BACL</name>
<comment type="subcellular location">
    <subcellularLocation>
        <location evidence="3">Cytoplasm</location>
    </subcellularLocation>
</comment>
<keyword evidence="3" id="KW-0694">RNA-binding</keyword>
<comment type="similarity">
    <text evidence="3">Belongs to the TmcAL family.</text>
</comment>
<comment type="caution">
    <text evidence="3">Lacks conserved residue(s) required for the propagation of feature annotation.</text>
</comment>
<keyword evidence="3" id="KW-0067">ATP-binding</keyword>
<comment type="caution">
    <text evidence="4">The sequence shown here is derived from an EMBL/GenBank/DDBJ whole genome shotgun (WGS) entry which is preliminary data.</text>
</comment>